<dbReference type="InterPro" id="IPR029058">
    <property type="entry name" value="AB_hydrolase_fold"/>
</dbReference>
<evidence type="ECO:0000259" key="2">
    <source>
        <dbReference type="Pfam" id="PF00561"/>
    </source>
</evidence>
<dbReference type="Gene3D" id="3.40.50.1820">
    <property type="entry name" value="alpha/beta hydrolase"/>
    <property type="match status" value="1"/>
</dbReference>
<evidence type="ECO:0000313" key="3">
    <source>
        <dbReference type="EMBL" id="CAL8069615.1"/>
    </source>
</evidence>
<dbReference type="SUPFAM" id="SSF53474">
    <property type="entry name" value="alpha/beta-Hydrolases"/>
    <property type="match status" value="1"/>
</dbReference>
<protein>
    <recommendedName>
        <fullName evidence="2">AB hydrolase-1 domain-containing protein</fullName>
    </recommendedName>
</protein>
<proteinExistence type="predicted"/>
<feature type="domain" description="AB hydrolase-1" evidence="2">
    <location>
        <begin position="100"/>
        <end position="212"/>
    </location>
</feature>
<accession>A0ABP1PJX3</accession>
<sequence length="344" mass="38879">MTMRALARGLASMNWNKGAADVTQKAGSFFVAKHKGQFMSTSSPKYGNSPAGTRNSSTIPNPDLVDDNELDWTTLGCSKEKIEIDNVLINWERAGNGEHVVLLLPGIIGCIQHDFIPLFLKMDKKKYTIVSWDPPGYGRSRPPLRDFTGVFYQRDGHMVVKLMDKLGYEKFSILGWSNGGITGGHIAADYPSRVRRLVTWGSHSYADDRAVKFSQEMCDRAFWSKSMLEAAERMYGPEYLFKMMRDWHKAVSDFYKEGLDVTFKEGLPKIQCPTLHIHGGKDAVLGVEHAEFLRDNIPNSSFWLMPDGKHNLHLRYTDEFLAVVTKFLDSDKSRAKDMLQSALV</sequence>
<dbReference type="PANTHER" id="PTHR46331">
    <property type="entry name" value="VALACYCLOVIR HYDROLASE"/>
    <property type="match status" value="1"/>
</dbReference>
<feature type="compositionally biased region" description="Polar residues" evidence="1">
    <location>
        <begin position="40"/>
        <end position="60"/>
    </location>
</feature>
<feature type="region of interest" description="Disordered" evidence="1">
    <location>
        <begin position="40"/>
        <end position="63"/>
    </location>
</feature>
<organism evidence="3 4">
    <name type="scientific">Orchesella dallaii</name>
    <dbReference type="NCBI Taxonomy" id="48710"/>
    <lineage>
        <taxon>Eukaryota</taxon>
        <taxon>Metazoa</taxon>
        <taxon>Ecdysozoa</taxon>
        <taxon>Arthropoda</taxon>
        <taxon>Hexapoda</taxon>
        <taxon>Collembola</taxon>
        <taxon>Entomobryomorpha</taxon>
        <taxon>Entomobryoidea</taxon>
        <taxon>Orchesellidae</taxon>
        <taxon>Orchesellinae</taxon>
        <taxon>Orchesella</taxon>
    </lineage>
</organism>
<evidence type="ECO:0000313" key="4">
    <source>
        <dbReference type="Proteomes" id="UP001642540"/>
    </source>
</evidence>
<dbReference type="Proteomes" id="UP001642540">
    <property type="component" value="Unassembled WGS sequence"/>
</dbReference>
<comment type="caution">
    <text evidence="3">The sequence shown here is derived from an EMBL/GenBank/DDBJ whole genome shotgun (WGS) entry which is preliminary data.</text>
</comment>
<dbReference type="PANTHER" id="PTHR46331:SF2">
    <property type="entry name" value="VALACYCLOVIR HYDROLASE"/>
    <property type="match status" value="1"/>
</dbReference>
<dbReference type="EMBL" id="CAXLJM020000004">
    <property type="protein sequence ID" value="CAL8069615.1"/>
    <property type="molecule type" value="Genomic_DNA"/>
</dbReference>
<name>A0ABP1PJX3_9HEXA</name>
<dbReference type="InterPro" id="IPR000073">
    <property type="entry name" value="AB_hydrolase_1"/>
</dbReference>
<keyword evidence="4" id="KW-1185">Reference proteome</keyword>
<evidence type="ECO:0000256" key="1">
    <source>
        <dbReference type="SAM" id="MobiDB-lite"/>
    </source>
</evidence>
<gene>
    <name evidence="3" type="ORF">ODALV1_LOCUS856</name>
</gene>
<dbReference type="Pfam" id="PF00561">
    <property type="entry name" value="Abhydrolase_1"/>
    <property type="match status" value="1"/>
</dbReference>
<reference evidence="3 4" key="1">
    <citation type="submission" date="2024-08" db="EMBL/GenBank/DDBJ databases">
        <authorList>
            <person name="Cucini C."/>
            <person name="Frati F."/>
        </authorList>
    </citation>
    <scope>NUCLEOTIDE SEQUENCE [LARGE SCALE GENOMIC DNA]</scope>
</reference>